<keyword evidence="2" id="KW-0732">Signal</keyword>
<dbReference type="InterPro" id="IPR036116">
    <property type="entry name" value="FN3_sf"/>
</dbReference>
<gene>
    <name evidence="5" type="ORF">M5X12_22215</name>
</gene>
<dbReference type="EMBL" id="JAMDNP010000050">
    <property type="protein sequence ID" value="MCY9763252.1"/>
    <property type="molecule type" value="Genomic_DNA"/>
</dbReference>
<name>A0ABT4H2P3_PAEAL</name>
<feature type="domain" description="SLH" evidence="4">
    <location>
        <begin position="1362"/>
        <end position="1425"/>
    </location>
</feature>
<dbReference type="PROSITE" id="PS51272">
    <property type="entry name" value="SLH"/>
    <property type="match status" value="3"/>
</dbReference>
<sequence>MSRKLQRYISFVLIFSLVFMSFPFIVSAAVAPTITGLYQTGNHVKVEWSGEMADSDVLNKTGFESGEEIPNMWWGGRNPIGNQKIEDVGGDRVFQLTDTITNRSGNLVNFPDVDSDTSISSLSGKAIPAGTTVSINFKARAIGGTQSWLQFFASTGWFSRGYETRDYSGNLVIYGETVDYRNPPAEFSAYTDQGKVNYPDGYVLVVVSSRNTNYNYGVMRYTWIESKQKFVSQIDSYPWVSPSPLGPVGFVESDTFQAGEPVLRYGEESYSFPERNIPNDGNWITISSNAVIGNKPDYDYLLRGISARLFWKTNSVLQIDDLKFGFASEVELLRDGASIYRGYLSDYEDVNAIDKTAPNAPSNVNVNVAGRRAQLRWNPATASGTNYTYQLKGYTKNSGEILSSPKSVTVTSGIKGYSVVLDTNPNTIPPKTVTTTGTSLEWASTINGNFYAHIATINNQGNMSDVVHVPFIDTTKPTLSVTASTVDLTKGPVELTATAADLQTGVKRIQLPNGEWKSQEQVKVSVTQNGTYTFAAEDNAGNVETSSIQVSNIDTENPTISFTPSSRDWAVGDIQVDLKYEDLLSGVKERYYKVSSRETPSTWDAAASDEQTITIPNEGVWYIHAKAIDGVGNETVATTSALKLQKLPEVPQLKPLTADQTTASMEWTLPSGTTYTDGYRYQIQNVTTGQSWLIDYPMNQFTDTSLHGGQTVEYQVKAINHVGESAYSAPITVLTLPDAPAAMHIDKDERNPERAFISFDSVPSASEYRIVAKDLGTKQEVFQTTVTETVYQPITGMQPGVNYDISVSAINSNGEGPAIHSGYLSLPDAPDGFSSIQIGENEIGLSWKTVTSATYFSLERLPFDLIYGGVDTTHVDTGLESGSIYGYRVSAKNDTGYGPYRELQDIWTLPSPVSVIESVYAATDRITLRWDPVQGEEGYMLSFEGKEVTLDRGTTQFTVDGLDAGTTSSFTIKPFNRSGVGREKTILATTLPDAPAKVEAMNIQEQSARIEIAEVPGATKYKITINGKKHEISDTALEVRGIEGGKVYPYQVEAGNSAGYGQAVEGTILTLPVAPNNMAVKEHGATSLTLSWDPVSSAEHYTVMNSAGDELGKTEKPEWKLKGLEPGSSTVLFVKAMNATGEGKSASVTWRTLPDASGSTAVVNVTEHAASISWTAAAGADGYRILDAKKQIVLETKETSTQLQHLESATAYRGYTIVPFNATGEAEQRIGIPAFVTLPSSVFEVHVAAEKQNELKLSIEHKLLNEQFVITLEGKEVYRGQEPVYIQKGLKDATTYTFVVYTVNEQGDQSKKKEVKGKTKAAEWKPAPGSNGGGGSSSTTIVTSNPDPKKEEKVVTPQPDPKPEKPMFTDIDVWNKDQILALIEKGIIKGTNGTHFEPNRTVSRIEFVSMIVRALGLESKGKELTFMDTPAGSWYIPELQAAIEHGVAKGFSSREFRPNELLTREQAVVMLANVLATRTSEEQKAFTDSPLISSWAKEEVNGLTAKELVKGYPDGTFRPKAKMTRAESVALIFRMLELK</sequence>
<evidence type="ECO:0000256" key="1">
    <source>
        <dbReference type="SAM" id="MobiDB-lite"/>
    </source>
</evidence>
<feature type="domain" description="SLH" evidence="4">
    <location>
        <begin position="1426"/>
        <end position="1482"/>
    </location>
</feature>
<feature type="compositionally biased region" description="Basic and acidic residues" evidence="1">
    <location>
        <begin position="1309"/>
        <end position="1323"/>
    </location>
</feature>
<dbReference type="InterPro" id="IPR001119">
    <property type="entry name" value="SLH_dom"/>
</dbReference>
<dbReference type="InterPro" id="IPR003961">
    <property type="entry name" value="FN3_dom"/>
</dbReference>
<feature type="chain" id="PRO_5045092794" evidence="2">
    <location>
        <begin position="29"/>
        <end position="1539"/>
    </location>
</feature>
<dbReference type="Proteomes" id="UP001527181">
    <property type="component" value="Unassembled WGS sequence"/>
</dbReference>
<comment type="caution">
    <text evidence="5">The sequence shown here is derived from an EMBL/GenBank/DDBJ whole genome shotgun (WGS) entry which is preliminary data.</text>
</comment>
<feature type="region of interest" description="Disordered" evidence="1">
    <location>
        <begin position="1309"/>
        <end position="1368"/>
    </location>
</feature>
<evidence type="ECO:0000313" key="5">
    <source>
        <dbReference type="EMBL" id="MCY9763252.1"/>
    </source>
</evidence>
<feature type="signal peptide" evidence="2">
    <location>
        <begin position="1"/>
        <end position="28"/>
    </location>
</feature>
<feature type="domain" description="Fibronectin type-III" evidence="3">
    <location>
        <begin position="1074"/>
        <end position="1156"/>
    </location>
</feature>
<feature type="domain" description="Fibronectin type-III" evidence="3">
    <location>
        <begin position="909"/>
        <end position="994"/>
    </location>
</feature>
<dbReference type="PANTHER" id="PTHR47135">
    <property type="entry name" value="FIBRONECTIN TYPE III DOMAIN-CONTAINING PROTEIN 7"/>
    <property type="match status" value="1"/>
</dbReference>
<dbReference type="CDD" id="cd00063">
    <property type="entry name" value="FN3"/>
    <property type="match status" value="5"/>
</dbReference>
<feature type="domain" description="SLH" evidence="4">
    <location>
        <begin position="1483"/>
        <end position="1539"/>
    </location>
</feature>
<evidence type="ECO:0000259" key="3">
    <source>
        <dbReference type="PROSITE" id="PS50853"/>
    </source>
</evidence>
<protein>
    <submittedName>
        <fullName evidence="5">S-layer homology domain-containing protein</fullName>
    </submittedName>
</protein>
<dbReference type="RefSeq" id="WP_268600136.1">
    <property type="nucleotide sequence ID" value="NZ_JAMDNP010000050.1"/>
</dbReference>
<evidence type="ECO:0000313" key="6">
    <source>
        <dbReference type="Proteomes" id="UP001527181"/>
    </source>
</evidence>
<dbReference type="PANTHER" id="PTHR47135:SF1">
    <property type="entry name" value="FIBRONECTIN TYPE III DOMAIN-CONTAINING PROTEIN 7"/>
    <property type="match status" value="1"/>
</dbReference>
<evidence type="ECO:0000256" key="2">
    <source>
        <dbReference type="SAM" id="SignalP"/>
    </source>
</evidence>
<dbReference type="PROSITE" id="PS50853">
    <property type="entry name" value="FN3"/>
    <property type="match status" value="4"/>
</dbReference>
<reference evidence="5 6" key="1">
    <citation type="submission" date="2022-05" db="EMBL/GenBank/DDBJ databases">
        <title>Genome Sequencing of Bee-Associated Microbes.</title>
        <authorList>
            <person name="Dunlap C."/>
        </authorList>
    </citation>
    <scope>NUCLEOTIDE SEQUENCE [LARGE SCALE GENOMIC DNA]</scope>
    <source>
        <strain evidence="5 6">NRRL B-04010</strain>
    </source>
</reference>
<dbReference type="SMART" id="SM00060">
    <property type="entry name" value="FN3"/>
    <property type="match status" value="8"/>
</dbReference>
<dbReference type="Pfam" id="PF00395">
    <property type="entry name" value="SLH"/>
    <property type="match status" value="3"/>
</dbReference>
<organism evidence="5 6">
    <name type="scientific">Paenibacillus alvei</name>
    <name type="common">Bacillus alvei</name>
    <dbReference type="NCBI Taxonomy" id="44250"/>
    <lineage>
        <taxon>Bacteria</taxon>
        <taxon>Bacillati</taxon>
        <taxon>Bacillota</taxon>
        <taxon>Bacilli</taxon>
        <taxon>Bacillales</taxon>
        <taxon>Paenibacillaceae</taxon>
        <taxon>Paenibacillus</taxon>
    </lineage>
</organism>
<dbReference type="Gene3D" id="2.60.40.10">
    <property type="entry name" value="Immunoglobulins"/>
    <property type="match status" value="5"/>
</dbReference>
<dbReference type="SUPFAM" id="SSF49265">
    <property type="entry name" value="Fibronectin type III"/>
    <property type="match status" value="3"/>
</dbReference>
<proteinExistence type="predicted"/>
<feature type="domain" description="Fibronectin type-III" evidence="3">
    <location>
        <begin position="739"/>
        <end position="829"/>
    </location>
</feature>
<accession>A0ABT4H2P3</accession>
<dbReference type="InterPro" id="IPR013783">
    <property type="entry name" value="Ig-like_fold"/>
</dbReference>
<evidence type="ECO:0000259" key="4">
    <source>
        <dbReference type="PROSITE" id="PS51272"/>
    </source>
</evidence>
<keyword evidence="6" id="KW-1185">Reference proteome</keyword>
<feature type="domain" description="Fibronectin type-III" evidence="3">
    <location>
        <begin position="647"/>
        <end position="738"/>
    </location>
</feature>